<evidence type="ECO:0000256" key="1">
    <source>
        <dbReference type="SAM" id="MobiDB-lite"/>
    </source>
</evidence>
<proteinExistence type="predicted"/>
<feature type="region of interest" description="Disordered" evidence="1">
    <location>
        <begin position="1"/>
        <end position="286"/>
    </location>
</feature>
<organism evidence="2 3">
    <name type="scientific">Pleurotus ostreatus (strain PC15)</name>
    <name type="common">Oyster mushroom</name>
    <dbReference type="NCBI Taxonomy" id="1137138"/>
    <lineage>
        <taxon>Eukaryota</taxon>
        <taxon>Fungi</taxon>
        <taxon>Dikarya</taxon>
        <taxon>Basidiomycota</taxon>
        <taxon>Agaricomycotina</taxon>
        <taxon>Agaricomycetes</taxon>
        <taxon>Agaricomycetidae</taxon>
        <taxon>Agaricales</taxon>
        <taxon>Pleurotineae</taxon>
        <taxon>Pleurotaceae</taxon>
        <taxon>Pleurotus</taxon>
    </lineage>
</organism>
<dbReference type="Proteomes" id="UP000027073">
    <property type="component" value="Unassembled WGS sequence"/>
</dbReference>
<accession>A0A067P673</accession>
<dbReference type="EMBL" id="KL198005">
    <property type="protein sequence ID" value="KDQ31902.1"/>
    <property type="molecule type" value="Genomic_DNA"/>
</dbReference>
<evidence type="ECO:0000313" key="3">
    <source>
        <dbReference type="Proteomes" id="UP000027073"/>
    </source>
</evidence>
<protein>
    <submittedName>
        <fullName evidence="2">Uncharacterized protein</fullName>
    </submittedName>
</protein>
<feature type="compositionally biased region" description="Acidic residues" evidence="1">
    <location>
        <begin position="209"/>
        <end position="219"/>
    </location>
</feature>
<dbReference type="InParanoid" id="A0A067P673"/>
<reference evidence="3" key="1">
    <citation type="journal article" date="2014" name="Proc. Natl. Acad. Sci. U.S.A.">
        <title>Extensive sampling of basidiomycete genomes demonstrates inadequacy of the white-rot/brown-rot paradigm for wood decay fungi.</title>
        <authorList>
            <person name="Riley R."/>
            <person name="Salamov A.A."/>
            <person name="Brown D.W."/>
            <person name="Nagy L.G."/>
            <person name="Floudas D."/>
            <person name="Held B.W."/>
            <person name="Levasseur A."/>
            <person name="Lombard V."/>
            <person name="Morin E."/>
            <person name="Otillar R."/>
            <person name="Lindquist E.A."/>
            <person name="Sun H."/>
            <person name="LaButti K.M."/>
            <person name="Schmutz J."/>
            <person name="Jabbour D."/>
            <person name="Luo H."/>
            <person name="Baker S.E."/>
            <person name="Pisabarro A.G."/>
            <person name="Walton J.D."/>
            <person name="Blanchette R.A."/>
            <person name="Henrissat B."/>
            <person name="Martin F."/>
            <person name="Cullen D."/>
            <person name="Hibbett D.S."/>
            <person name="Grigoriev I.V."/>
        </authorList>
    </citation>
    <scope>NUCLEOTIDE SEQUENCE [LARGE SCALE GENOMIC DNA]</scope>
    <source>
        <strain evidence="3">PC15</strain>
    </source>
</reference>
<dbReference type="VEuPathDB" id="FungiDB:PLEOSDRAFT_1081295"/>
<feature type="compositionally biased region" description="Polar residues" evidence="1">
    <location>
        <begin position="59"/>
        <end position="81"/>
    </location>
</feature>
<name>A0A067P673_PLEO1</name>
<dbReference type="HOGENOM" id="CLU_826714_0_0_1"/>
<dbReference type="AlphaFoldDB" id="A0A067P673"/>
<gene>
    <name evidence="2" type="ORF">PLEOSDRAFT_1081295</name>
</gene>
<evidence type="ECO:0000313" key="2">
    <source>
        <dbReference type="EMBL" id="KDQ31902.1"/>
    </source>
</evidence>
<sequence length="336" mass="36123">MTNRAPEGWRTNVQPGVTAKVNARGQHVVQNATQQRGVGASDGWRSMVPPTVMSGRGGQSQIHQPQKSSYHDSSPMATPTRSRAPPSNARGSHHGRYPVVDDDDVGDSSLEYDSGDAYSGIYDGEEGYTSSMNETAVTGDEETDGASMMSRDTGDTGDTHSSLGDPYTYDDYRLGGKHGRQQQQPARSPQYGIRDLPKSRGGSSAGFRDDDDYEEEEEDARSMPPPSPGYGIRDLPARTSFMGNSRSSHRDSSSSNGDVGALPRPPVMSRRGTSQGQLADARNRPQSAVSNISACGRMACGFATASPGTVFDVVWREEQRFEEVGGTGEAEREGFV</sequence>